<keyword evidence="1" id="KW-0472">Membrane</keyword>
<feature type="transmembrane region" description="Helical" evidence="1">
    <location>
        <begin position="271"/>
        <end position="289"/>
    </location>
</feature>
<feature type="transmembrane region" description="Helical" evidence="1">
    <location>
        <begin position="232"/>
        <end position="251"/>
    </location>
</feature>
<dbReference type="InterPro" id="IPR002798">
    <property type="entry name" value="SpoIIM-like"/>
</dbReference>
<protein>
    <submittedName>
        <fullName evidence="2">Uncharacterized membrane protein SpoIIM, required for sporulation</fullName>
    </submittedName>
</protein>
<accession>A0A1Y6D0C1</accession>
<sequence>MKECQFIADRRADWEAWDRWLEARRGGVQAQAALPVAALPRKFRALCQDLSLARDRRYSEPLLDELQSRVLAAHQRIYGAHRPQERHATRFVLRELPRLVRREARLAALSALLFFLPLLATLIALQTYPDGVYFLLSPETVGRIEEMYSPTALVPGRPRDATDDVMMLGHYLANNVQIDIQCFAAGIVFGLGSVFFLVYNGLVIGAVAGHLTQLGFIQTFWGFVAGHSAPELTGVVLSGMAGLKLGAALIAPGRWSRAEALKRAARPAVHLLYGAAGLTFGAAFIEAFWSPLKAVPVAVKYGVGVGFWLVLLAYFTLLGRERHGP</sequence>
<dbReference type="RefSeq" id="WP_176225080.1">
    <property type="nucleotide sequence ID" value="NZ_FXAM01000001.1"/>
</dbReference>
<keyword evidence="3" id="KW-1185">Reference proteome</keyword>
<dbReference type="Proteomes" id="UP000192923">
    <property type="component" value="Unassembled WGS sequence"/>
</dbReference>
<gene>
    <name evidence="2" type="ORF">SAMN02949497_0726</name>
</gene>
<feature type="transmembrane region" description="Helical" evidence="1">
    <location>
        <begin position="301"/>
        <end position="319"/>
    </location>
</feature>
<feature type="transmembrane region" description="Helical" evidence="1">
    <location>
        <begin position="178"/>
        <end position="199"/>
    </location>
</feature>
<name>A0A1Y6D0C1_9GAMM</name>
<keyword evidence="1" id="KW-1133">Transmembrane helix</keyword>
<evidence type="ECO:0000313" key="3">
    <source>
        <dbReference type="Proteomes" id="UP000192923"/>
    </source>
</evidence>
<organism evidence="2 3">
    <name type="scientific">Methylomagnum ishizawai</name>
    <dbReference type="NCBI Taxonomy" id="1760988"/>
    <lineage>
        <taxon>Bacteria</taxon>
        <taxon>Pseudomonadati</taxon>
        <taxon>Pseudomonadota</taxon>
        <taxon>Gammaproteobacteria</taxon>
        <taxon>Methylococcales</taxon>
        <taxon>Methylococcaceae</taxon>
        <taxon>Methylomagnum</taxon>
    </lineage>
</organism>
<keyword evidence="1" id="KW-0812">Transmembrane</keyword>
<dbReference type="AlphaFoldDB" id="A0A1Y6D0C1"/>
<evidence type="ECO:0000313" key="2">
    <source>
        <dbReference type="EMBL" id="SMF93445.1"/>
    </source>
</evidence>
<reference evidence="2 3" key="1">
    <citation type="submission" date="2016-12" db="EMBL/GenBank/DDBJ databases">
        <authorList>
            <person name="Song W.-J."/>
            <person name="Kurnit D.M."/>
        </authorList>
    </citation>
    <scope>NUCLEOTIDE SEQUENCE [LARGE SCALE GENOMIC DNA]</scope>
    <source>
        <strain evidence="2 3">175</strain>
    </source>
</reference>
<dbReference type="STRING" id="1760988.SAMN02949497_0726"/>
<dbReference type="Pfam" id="PF01944">
    <property type="entry name" value="SpoIIM"/>
    <property type="match status" value="1"/>
</dbReference>
<dbReference type="PANTHER" id="PTHR35337:SF1">
    <property type="entry name" value="SLR1478 PROTEIN"/>
    <property type="match status" value="1"/>
</dbReference>
<proteinExistence type="predicted"/>
<dbReference type="EMBL" id="FXAM01000001">
    <property type="protein sequence ID" value="SMF93445.1"/>
    <property type="molecule type" value="Genomic_DNA"/>
</dbReference>
<dbReference type="PANTHER" id="PTHR35337">
    <property type="entry name" value="SLR1478 PROTEIN"/>
    <property type="match status" value="1"/>
</dbReference>
<evidence type="ECO:0000256" key="1">
    <source>
        <dbReference type="SAM" id="Phobius"/>
    </source>
</evidence>
<feature type="transmembrane region" description="Helical" evidence="1">
    <location>
        <begin position="106"/>
        <end position="128"/>
    </location>
</feature>
<feature type="transmembrane region" description="Helical" evidence="1">
    <location>
        <begin position="206"/>
        <end position="226"/>
    </location>
</feature>